<evidence type="ECO:0000256" key="1">
    <source>
        <dbReference type="SAM" id="Phobius"/>
    </source>
</evidence>
<evidence type="ECO:0000313" key="2">
    <source>
        <dbReference type="EMBL" id="CAG6576649.1"/>
    </source>
</evidence>
<dbReference type="EMBL" id="HBUE01296433">
    <property type="protein sequence ID" value="CAG6576649.1"/>
    <property type="molecule type" value="Transcribed_RNA"/>
</dbReference>
<proteinExistence type="predicted"/>
<dbReference type="EMBL" id="HBUE01190551">
    <property type="protein sequence ID" value="CAG6524960.1"/>
    <property type="molecule type" value="Transcribed_RNA"/>
</dbReference>
<organism evidence="2">
    <name type="scientific">Culex pipiens</name>
    <name type="common">House mosquito</name>
    <dbReference type="NCBI Taxonomy" id="7175"/>
    <lineage>
        <taxon>Eukaryota</taxon>
        <taxon>Metazoa</taxon>
        <taxon>Ecdysozoa</taxon>
        <taxon>Arthropoda</taxon>
        <taxon>Hexapoda</taxon>
        <taxon>Insecta</taxon>
        <taxon>Pterygota</taxon>
        <taxon>Neoptera</taxon>
        <taxon>Endopterygota</taxon>
        <taxon>Diptera</taxon>
        <taxon>Nematocera</taxon>
        <taxon>Culicoidea</taxon>
        <taxon>Culicidae</taxon>
        <taxon>Culicinae</taxon>
        <taxon>Culicini</taxon>
        <taxon>Culex</taxon>
        <taxon>Culex</taxon>
    </lineage>
</organism>
<feature type="transmembrane region" description="Helical" evidence="1">
    <location>
        <begin position="75"/>
        <end position="94"/>
    </location>
</feature>
<keyword evidence="1" id="KW-0472">Membrane</keyword>
<reference evidence="2" key="1">
    <citation type="submission" date="2021-05" db="EMBL/GenBank/DDBJ databases">
        <authorList>
            <person name="Alioto T."/>
            <person name="Alioto T."/>
            <person name="Gomez Garrido J."/>
        </authorList>
    </citation>
    <scope>NUCLEOTIDE SEQUENCE</scope>
</reference>
<sequence length="112" mass="12597">MARVELTNPDRTASCEHSIVILCRELATCVAARSQPFDSSKAVLFLCKFRPSTNLFQFLVCWQAIVTRNTSPRSLLIKPIFPSLYVVVVVPTLFPFTDPSLFHTVHHHNAPS</sequence>
<keyword evidence="1" id="KW-1133">Transmembrane helix</keyword>
<accession>A0A8D8JQD1</accession>
<dbReference type="AlphaFoldDB" id="A0A8D8JQD1"/>
<name>A0A8D8JQD1_CULPI</name>
<keyword evidence="1" id="KW-0812">Transmembrane</keyword>
<protein>
    <submittedName>
        <fullName evidence="2">(northern house mosquito) hypothetical protein</fullName>
    </submittedName>
</protein>